<dbReference type="Pfam" id="PF07452">
    <property type="entry name" value="CHRD"/>
    <property type="match status" value="1"/>
</dbReference>
<feature type="chain" id="PRO_5003070344" evidence="1">
    <location>
        <begin position="26"/>
        <end position="619"/>
    </location>
</feature>
<proteinExistence type="predicted"/>
<dbReference type="eggNOG" id="COG2133">
    <property type="taxonomic scope" value="Bacteria"/>
</dbReference>
<dbReference type="PANTHER" id="PTHR19328">
    <property type="entry name" value="HEDGEHOG-INTERACTING PROTEIN"/>
    <property type="match status" value="1"/>
</dbReference>
<sequence>MNKTMHLGGLAMLATLLTSIASAPANGNEPLEDPIPRSIPEGRVPIALEAVAERLTAPNWGTAVPGCANLQNRLVVTDQDGILWAIHLTTGEKRVLLDVSDRLVSLGVAGPGTFDERGFLGVAFHPEFADNGLLYTYTSEPVDGPADFSTLPAGETANHQSIVLEWRIPDPCHPDSVVDPDSARELLRIDEPQFNHDAGALNFGMDGKLYISLGDGGAADDQGGGHVPGGNGQDPSNILGTILRIDPDGSNAANGQYGIPTDNPFVGQSGFLDEIFAYGFRNPFRFSFDSRTGEMWIADVGQNDIEEIDVGLAGGNYGWRLKEGSFCFDPNGNDPGFVFECQPDDVPADLIDPIAEYDHDEGTAVIGGFVYRGIQLPSLRGRYVFGDLFDPASGSGRLFYLERNPRIFKFPSVFGDFSDSPSGSGRLFQLEKNRRIFEFPLANQENLGLSLLGFGQDAFGELYVLANMTGTPFGDTGVVLKITRDRGQIPARFSAHLSGDEEVPPVDTQAQGQALFTVNQAATELTFKLIVANIEEVIAAHIHCAPQGVNGPIGVTLFSGGPVTVNGILAEGTTTTPDAGNACTWDDIADVKAAMGNGGAYVNVHTLAHPAGEIRGQIR</sequence>
<evidence type="ECO:0000313" key="3">
    <source>
        <dbReference type="EMBL" id="ADE13400.1"/>
    </source>
</evidence>
<feature type="signal peptide" evidence="1">
    <location>
        <begin position="1"/>
        <end position="25"/>
    </location>
</feature>
<dbReference type="RefSeq" id="WP_013031296.1">
    <property type="nucleotide sequence ID" value="NC_013960.1"/>
</dbReference>
<dbReference type="SUPFAM" id="SSF50952">
    <property type="entry name" value="Soluble quinoprotein glucose dehydrogenase"/>
    <property type="match status" value="1"/>
</dbReference>
<dbReference type="HOGENOM" id="CLU_012344_3_2_6"/>
<dbReference type="InterPro" id="IPR010895">
    <property type="entry name" value="CHRD"/>
</dbReference>
<dbReference type="InterPro" id="IPR012938">
    <property type="entry name" value="Glc/Sorbosone_DH"/>
</dbReference>
<dbReference type="AlphaFoldDB" id="D5C4X7"/>
<dbReference type="Proteomes" id="UP000001844">
    <property type="component" value="Chromosome"/>
</dbReference>
<dbReference type="KEGG" id="nhl:Nhal_0193"/>
<keyword evidence="4" id="KW-1185">Reference proteome</keyword>
<dbReference type="Gene3D" id="2.120.10.30">
    <property type="entry name" value="TolB, C-terminal domain"/>
    <property type="match status" value="1"/>
</dbReference>
<gene>
    <name evidence="3" type="ordered locus">Nhal_0193</name>
</gene>
<dbReference type="Pfam" id="PF07995">
    <property type="entry name" value="GSDH"/>
    <property type="match status" value="1"/>
</dbReference>
<dbReference type="SMART" id="SM00754">
    <property type="entry name" value="CHRD"/>
    <property type="match status" value="1"/>
</dbReference>
<dbReference type="OrthoDB" id="9770043at2"/>
<keyword evidence="1" id="KW-0732">Signal</keyword>
<evidence type="ECO:0000259" key="2">
    <source>
        <dbReference type="PROSITE" id="PS50933"/>
    </source>
</evidence>
<protein>
    <submittedName>
        <fullName evidence="3">CHRD domain containing protein</fullName>
    </submittedName>
</protein>
<dbReference type="STRING" id="472759.Nhal_0193"/>
<dbReference type="InterPro" id="IPR011041">
    <property type="entry name" value="Quinoprot_gluc/sorb_DH_b-prop"/>
</dbReference>
<dbReference type="PANTHER" id="PTHR19328:SF75">
    <property type="entry name" value="ALDOSE SUGAR DEHYDROGENASE YLII"/>
    <property type="match status" value="1"/>
</dbReference>
<accession>D5C4X7</accession>
<name>D5C4X7_NITHN</name>
<organism evidence="3 4">
    <name type="scientific">Nitrosococcus halophilus (strain Nc4)</name>
    <dbReference type="NCBI Taxonomy" id="472759"/>
    <lineage>
        <taxon>Bacteria</taxon>
        <taxon>Pseudomonadati</taxon>
        <taxon>Pseudomonadota</taxon>
        <taxon>Gammaproteobacteria</taxon>
        <taxon>Chromatiales</taxon>
        <taxon>Chromatiaceae</taxon>
        <taxon>Nitrosococcus</taxon>
    </lineage>
</organism>
<dbReference type="InterPro" id="IPR011042">
    <property type="entry name" value="6-blade_b-propeller_TolB-like"/>
</dbReference>
<dbReference type="PROSITE" id="PS50933">
    <property type="entry name" value="CHRD"/>
    <property type="match status" value="1"/>
</dbReference>
<reference evidence="4" key="1">
    <citation type="submission" date="2010-04" db="EMBL/GenBank/DDBJ databases">
        <title>Complete genome sequence of Nitrosococcus halophilus Nc4, a salt-adapted, aerobic obligate ammonia-oxidizing sulfur purple bacterium.</title>
        <authorList>
            <consortium name="US DOE Joint Genome Institute"/>
            <person name="Campbell M.A."/>
            <person name="Malfatti S.A."/>
            <person name="Chain P.S.G."/>
            <person name="Heidelberg J.F."/>
            <person name="Ward B.B."/>
            <person name="Klotz M.G."/>
        </authorList>
    </citation>
    <scope>NUCLEOTIDE SEQUENCE [LARGE SCALE GENOMIC DNA]</scope>
    <source>
        <strain evidence="4">Nc4</strain>
    </source>
</reference>
<feature type="domain" description="CHRD" evidence="2">
    <location>
        <begin position="489"/>
        <end position="619"/>
    </location>
</feature>
<dbReference type="EMBL" id="CP001798">
    <property type="protein sequence ID" value="ADE13400.1"/>
    <property type="molecule type" value="Genomic_DNA"/>
</dbReference>
<evidence type="ECO:0000256" key="1">
    <source>
        <dbReference type="SAM" id="SignalP"/>
    </source>
</evidence>
<evidence type="ECO:0000313" key="4">
    <source>
        <dbReference type="Proteomes" id="UP000001844"/>
    </source>
</evidence>